<dbReference type="RefSeq" id="WP_207689347.1">
    <property type="nucleotide sequence ID" value="NZ_CP061799.1"/>
</dbReference>
<dbReference type="Gene3D" id="3.30.420.10">
    <property type="entry name" value="Ribonuclease H-like superfamily/Ribonuclease H"/>
    <property type="match status" value="1"/>
</dbReference>
<feature type="region of interest" description="Disordered" evidence="1">
    <location>
        <begin position="201"/>
        <end position="222"/>
    </location>
</feature>
<feature type="compositionally biased region" description="Basic and acidic residues" evidence="1">
    <location>
        <begin position="206"/>
        <end position="222"/>
    </location>
</feature>
<dbReference type="AlphaFoldDB" id="A0A975BDT7"/>
<protein>
    <submittedName>
        <fullName evidence="2">Transposase DDE domain-containing protein</fullName>
    </submittedName>
</protein>
<reference evidence="2" key="1">
    <citation type="journal article" date="2021" name="Microb. Physiol.">
        <title>Proteogenomic Insights into the Physiology of Marine, Sulfate-Reducing, Filamentous Desulfonema limicola and Desulfonema magnum.</title>
        <authorList>
            <person name="Schnaars V."/>
            <person name="Wohlbrand L."/>
            <person name="Scheve S."/>
            <person name="Hinrichs C."/>
            <person name="Reinhardt R."/>
            <person name="Rabus R."/>
        </authorList>
    </citation>
    <scope>NUCLEOTIDE SEQUENCE</scope>
    <source>
        <strain evidence="2">5ac10</strain>
    </source>
</reference>
<dbReference type="Pfam" id="PF07592">
    <property type="entry name" value="DDE_Tnp_ISAZ013"/>
    <property type="match status" value="1"/>
</dbReference>
<gene>
    <name evidence="2" type="ORF">dnl_59230</name>
</gene>
<evidence type="ECO:0000313" key="3">
    <source>
        <dbReference type="Proteomes" id="UP000663720"/>
    </source>
</evidence>
<name>A0A975BDT7_9BACT</name>
<dbReference type="NCBIfam" id="NF033519">
    <property type="entry name" value="transpos_ISAzo13"/>
    <property type="match status" value="1"/>
</dbReference>
<sequence length="402" mass="46446">MKKMDNKVKAIIKNAAQKLTGYKRREYQAEITLEYFEGNARKAEREMGWGRECVEKGLKELETGIRCIDNYQGRGRKRTEDKIPSLIKDIISLAEPQTQADPAVKSSLTYTRITSKAMRQTLIDEKGYNDDDLPTDDTIGNILNRIGYNLKRVQKSKPLKKIKQVDEIFENVWEANRQSDENPESLRISIDAKAKVNVGEFSRNGKSRDREPKKAGDHDMNPKSKLVPYGILNVLTGLLTIFIGTSYETSDFIVDCIEMWWDKNKKAYKEIKELVINLDNGPNSASGRTQFIRRMTEFADKSGLRICLIYYPPYHSKYNSVERCWGILEEHWNGEILDSVNKVIKWASTMTWKGIEPIVQLCKKVYEKGIRLTKKEMKSYEDRIERSETLPKWDVTINPLPG</sequence>
<evidence type="ECO:0000313" key="2">
    <source>
        <dbReference type="EMBL" id="QTA83511.1"/>
    </source>
</evidence>
<dbReference type="Proteomes" id="UP000663720">
    <property type="component" value="Chromosome"/>
</dbReference>
<keyword evidence="3" id="KW-1185">Reference proteome</keyword>
<dbReference type="InterPro" id="IPR036397">
    <property type="entry name" value="RNaseH_sf"/>
</dbReference>
<dbReference type="KEGG" id="dli:dnl_59230"/>
<proteinExistence type="predicted"/>
<dbReference type="GO" id="GO:0003676">
    <property type="term" value="F:nucleic acid binding"/>
    <property type="evidence" value="ECO:0007669"/>
    <property type="project" value="InterPro"/>
</dbReference>
<accession>A0A975BDT7</accession>
<evidence type="ECO:0000256" key="1">
    <source>
        <dbReference type="SAM" id="MobiDB-lite"/>
    </source>
</evidence>
<dbReference type="InterPro" id="IPR011518">
    <property type="entry name" value="Transposase_36"/>
</dbReference>
<organism evidence="2 3">
    <name type="scientific">Desulfonema limicola</name>
    <dbReference type="NCBI Taxonomy" id="45656"/>
    <lineage>
        <taxon>Bacteria</taxon>
        <taxon>Pseudomonadati</taxon>
        <taxon>Thermodesulfobacteriota</taxon>
        <taxon>Desulfobacteria</taxon>
        <taxon>Desulfobacterales</taxon>
        <taxon>Desulfococcaceae</taxon>
        <taxon>Desulfonema</taxon>
    </lineage>
</organism>
<dbReference type="EMBL" id="CP061799">
    <property type="protein sequence ID" value="QTA83511.1"/>
    <property type="molecule type" value="Genomic_DNA"/>
</dbReference>